<evidence type="ECO:0000313" key="2">
    <source>
        <dbReference type="EMBL" id="MQM08432.1"/>
    </source>
</evidence>
<organism evidence="2 3">
    <name type="scientific">Colocasia esculenta</name>
    <name type="common">Wild taro</name>
    <name type="synonym">Arum esculentum</name>
    <dbReference type="NCBI Taxonomy" id="4460"/>
    <lineage>
        <taxon>Eukaryota</taxon>
        <taxon>Viridiplantae</taxon>
        <taxon>Streptophyta</taxon>
        <taxon>Embryophyta</taxon>
        <taxon>Tracheophyta</taxon>
        <taxon>Spermatophyta</taxon>
        <taxon>Magnoliopsida</taxon>
        <taxon>Liliopsida</taxon>
        <taxon>Araceae</taxon>
        <taxon>Aroideae</taxon>
        <taxon>Colocasieae</taxon>
        <taxon>Colocasia</taxon>
    </lineage>
</organism>
<dbReference type="AlphaFoldDB" id="A0A843WDZ9"/>
<evidence type="ECO:0000313" key="3">
    <source>
        <dbReference type="Proteomes" id="UP000652761"/>
    </source>
</evidence>
<comment type="caution">
    <text evidence="2">The sequence shown here is derived from an EMBL/GenBank/DDBJ whole genome shotgun (WGS) entry which is preliminary data.</text>
</comment>
<feature type="region of interest" description="Disordered" evidence="1">
    <location>
        <begin position="1"/>
        <end position="22"/>
    </location>
</feature>
<sequence length="89" mass="9266">MTTRRTAVHGEGGKEGSVDVRNGKASSIARRLRLDVSPLVGSRDALSATGISGDYCRPSASDRDCALGGRNTVTDDVERGLCAVCEGDL</sequence>
<dbReference type="EMBL" id="NMUH01004118">
    <property type="protein sequence ID" value="MQM08432.1"/>
    <property type="molecule type" value="Genomic_DNA"/>
</dbReference>
<accession>A0A843WDZ9</accession>
<dbReference type="Proteomes" id="UP000652761">
    <property type="component" value="Unassembled WGS sequence"/>
</dbReference>
<gene>
    <name evidence="2" type="ORF">Taro_041291</name>
</gene>
<evidence type="ECO:0000256" key="1">
    <source>
        <dbReference type="SAM" id="MobiDB-lite"/>
    </source>
</evidence>
<reference evidence="2" key="1">
    <citation type="submission" date="2017-07" db="EMBL/GenBank/DDBJ databases">
        <title>Taro Niue Genome Assembly and Annotation.</title>
        <authorList>
            <person name="Atibalentja N."/>
            <person name="Keating K."/>
            <person name="Fields C.J."/>
        </authorList>
    </citation>
    <scope>NUCLEOTIDE SEQUENCE</scope>
    <source>
        <strain evidence="2">Niue_2</strain>
        <tissue evidence="2">Leaf</tissue>
    </source>
</reference>
<feature type="compositionally biased region" description="Basic and acidic residues" evidence="1">
    <location>
        <begin position="11"/>
        <end position="22"/>
    </location>
</feature>
<name>A0A843WDZ9_COLES</name>
<keyword evidence="3" id="KW-1185">Reference proteome</keyword>
<proteinExistence type="predicted"/>
<protein>
    <submittedName>
        <fullName evidence="2">Uncharacterized protein</fullName>
    </submittedName>
</protein>